<evidence type="ECO:0000313" key="3">
    <source>
        <dbReference type="Proteomes" id="UP000007305"/>
    </source>
</evidence>
<evidence type="ECO:0000256" key="1">
    <source>
        <dbReference type="SAM" id="MobiDB-lite"/>
    </source>
</evidence>
<dbReference type="EnsemblPlants" id="Zm00001eb018890_T002">
    <property type="protein sequence ID" value="Zm00001eb018890_P002"/>
    <property type="gene ID" value="Zm00001eb018890"/>
</dbReference>
<dbReference type="InterPro" id="IPR029058">
    <property type="entry name" value="AB_hydrolase_fold"/>
</dbReference>
<feature type="region of interest" description="Disordered" evidence="1">
    <location>
        <begin position="1"/>
        <end position="62"/>
    </location>
</feature>
<protein>
    <recommendedName>
        <fullName evidence="4">Alpha/beta-Hydrolases superfamily protein</fullName>
    </recommendedName>
</protein>
<sequence>MAIPFKPAPAPPPILALPASAPAQRSPEPGPPHRSRRRSPIMATTPAEDPEPGLPPPKALCEQPRRRRPCVLLSFSAARDRFLRGRFLSAGLRPFSVRLPSPAGTSTVVHLWAPPRPARRPVLLLHGFGASATWQWAPYLRSLLAAGLDPIVPDLLFFGASSSTVPDRSDTFQARTVKAAMDGMGVRRFAVERVVLVSSGVCLEEGDLAAGLFPVADVGEAAELLVPRRPAEVRRLVKLTFVRPPPIMPSCFLKDYINVMGSDHLEEKAELLHALINDRKLSDLPKINQASWGEF</sequence>
<evidence type="ECO:0000313" key="2">
    <source>
        <dbReference type="EnsemblPlants" id="Zm00001eb018890_P002"/>
    </source>
</evidence>
<accession>A0A804LL91</accession>
<dbReference type="PANTHER" id="PTHR43139">
    <property type="entry name" value="SI:DKEY-122A22.2"/>
    <property type="match status" value="1"/>
</dbReference>
<dbReference type="AlphaFoldDB" id="A0A804LL91"/>
<dbReference type="Gene3D" id="3.40.50.1820">
    <property type="entry name" value="alpha/beta hydrolase"/>
    <property type="match status" value="1"/>
</dbReference>
<gene>
    <name evidence="2" type="primary">LOC103635878</name>
</gene>
<keyword evidence="3" id="KW-1185">Reference proteome</keyword>
<dbReference type="Gramene" id="Zm00001eb018890_T002">
    <property type="protein sequence ID" value="Zm00001eb018890_P002"/>
    <property type="gene ID" value="Zm00001eb018890"/>
</dbReference>
<evidence type="ECO:0008006" key="4">
    <source>
        <dbReference type="Google" id="ProtNLM"/>
    </source>
</evidence>
<dbReference type="ESTHER" id="maize-a0a804ll92">
    <property type="family name" value="TGL-GrainShapeFactor"/>
</dbReference>
<dbReference type="Proteomes" id="UP000007305">
    <property type="component" value="Chromosome 1"/>
</dbReference>
<name>A0A804LL91_MAIZE</name>
<proteinExistence type="predicted"/>
<reference evidence="2" key="2">
    <citation type="submission" date="2019-07" db="EMBL/GenBank/DDBJ databases">
        <authorList>
            <person name="Seetharam A."/>
            <person name="Woodhouse M."/>
            <person name="Cannon E."/>
        </authorList>
    </citation>
    <scope>NUCLEOTIDE SEQUENCE [LARGE SCALE GENOMIC DNA]</scope>
    <source>
        <strain evidence="2">cv. B73</strain>
    </source>
</reference>
<organism evidence="2 3">
    <name type="scientific">Zea mays</name>
    <name type="common">Maize</name>
    <dbReference type="NCBI Taxonomy" id="4577"/>
    <lineage>
        <taxon>Eukaryota</taxon>
        <taxon>Viridiplantae</taxon>
        <taxon>Streptophyta</taxon>
        <taxon>Embryophyta</taxon>
        <taxon>Tracheophyta</taxon>
        <taxon>Spermatophyta</taxon>
        <taxon>Magnoliopsida</taxon>
        <taxon>Liliopsida</taxon>
        <taxon>Poales</taxon>
        <taxon>Poaceae</taxon>
        <taxon>PACMAD clade</taxon>
        <taxon>Panicoideae</taxon>
        <taxon>Andropogonodae</taxon>
        <taxon>Andropogoneae</taxon>
        <taxon>Tripsacinae</taxon>
        <taxon>Zea</taxon>
    </lineage>
</organism>
<feature type="compositionally biased region" description="Low complexity" evidence="1">
    <location>
        <begin position="16"/>
        <end position="27"/>
    </location>
</feature>
<reference evidence="3" key="1">
    <citation type="submission" date="2015-12" db="EMBL/GenBank/DDBJ databases">
        <title>Update maize B73 reference genome by single molecule sequencing technologies.</title>
        <authorList>
            <consortium name="Maize Genome Sequencing Project"/>
            <person name="Ware D."/>
        </authorList>
    </citation>
    <scope>NUCLEOTIDE SEQUENCE [LARGE SCALE GENOMIC DNA]</scope>
    <source>
        <strain evidence="3">cv. B73</strain>
    </source>
</reference>
<dbReference type="InterPro" id="IPR052370">
    <property type="entry name" value="Meta-cleavage_hydrolase"/>
</dbReference>
<dbReference type="SUPFAM" id="SSF53474">
    <property type="entry name" value="alpha/beta-Hydrolases"/>
    <property type="match status" value="1"/>
</dbReference>
<reference evidence="2" key="3">
    <citation type="submission" date="2021-05" db="UniProtKB">
        <authorList>
            <consortium name="EnsemblPlants"/>
        </authorList>
    </citation>
    <scope>IDENTIFICATION</scope>
    <source>
        <strain evidence="2">cv. B73</strain>
    </source>
</reference>
<feature type="compositionally biased region" description="Pro residues" evidence="1">
    <location>
        <begin position="1"/>
        <end position="15"/>
    </location>
</feature>
<dbReference type="PANTHER" id="PTHR43139:SF68">
    <property type="entry name" value="ALPHA_BETA FOLD FAMILY PROTEIN, PUTATIVE, EXPRESSED-RELATED"/>
    <property type="match status" value="1"/>
</dbReference>